<sequence>MKNKRFSQIDASIPTIRRLPSYLNVIRRALEKDLKVISGTVIASELELEPIQVRKDLAVTGIVGKPRVGYDVKELKNAIESFLNWDKKHKAIVIGTGNLGTALIGYHGFKQNGMDIIASFDSSEDKIGKFIINVETYPMDKLPSMVKDESVDIAILTVPSENAQEVTDTLVNAGISAIWNFTNLKLKVPKDVLVLREDLSSSYAVLSVCK</sequence>
<protein>
    <recommendedName>
        <fullName evidence="6">Redox-sensing transcriptional repressor Rex</fullName>
    </recommendedName>
</protein>
<proteinExistence type="inferred from homology"/>
<dbReference type="Gene3D" id="1.10.10.10">
    <property type="entry name" value="Winged helix-like DNA-binding domain superfamily/Winged helix DNA-binding domain"/>
    <property type="match status" value="1"/>
</dbReference>
<dbReference type="SUPFAM" id="SSF46785">
    <property type="entry name" value="Winged helix' DNA-binding domain"/>
    <property type="match status" value="1"/>
</dbReference>
<dbReference type="InterPro" id="IPR022876">
    <property type="entry name" value="Tscrpt_rep_Rex"/>
</dbReference>
<dbReference type="InterPro" id="IPR009718">
    <property type="entry name" value="Rex_DNA-bd_C_dom"/>
</dbReference>
<evidence type="ECO:0000256" key="6">
    <source>
        <dbReference type="HAMAP-Rule" id="MF_01131"/>
    </source>
</evidence>
<gene>
    <name evidence="6" type="primary">rex</name>
    <name evidence="8" type="ORF">EW093_14075</name>
</gene>
<comment type="function">
    <text evidence="6">Modulates transcription in response to changes in cellular NADH/NAD(+) redox state.</text>
</comment>
<dbReference type="AlphaFoldDB" id="A0A5C1QF85"/>
<keyword evidence="2 6" id="KW-0678">Repressor</keyword>
<evidence type="ECO:0000256" key="3">
    <source>
        <dbReference type="ARBA" id="ARBA00023015"/>
    </source>
</evidence>
<reference evidence="8 9" key="2">
    <citation type="submission" date="2019-09" db="EMBL/GenBank/DDBJ databases">
        <title>Complete Genome Sequence and Methylome Analysis of free living Spirochaetas.</title>
        <authorList>
            <person name="Leshcheva N."/>
            <person name="Mikheeva N."/>
        </authorList>
    </citation>
    <scope>NUCLEOTIDE SEQUENCE [LARGE SCALE GENOMIC DNA]</scope>
    <source>
        <strain evidence="8 9">P</strain>
    </source>
</reference>
<dbReference type="Pfam" id="PF02629">
    <property type="entry name" value="CoA_binding"/>
    <property type="match status" value="1"/>
</dbReference>
<evidence type="ECO:0000313" key="8">
    <source>
        <dbReference type="EMBL" id="QEN05780.1"/>
    </source>
</evidence>
<evidence type="ECO:0000256" key="2">
    <source>
        <dbReference type="ARBA" id="ARBA00022491"/>
    </source>
</evidence>
<evidence type="ECO:0000256" key="4">
    <source>
        <dbReference type="ARBA" id="ARBA00023125"/>
    </source>
</evidence>
<evidence type="ECO:0000256" key="1">
    <source>
        <dbReference type="ARBA" id="ARBA00022490"/>
    </source>
</evidence>
<dbReference type="Proteomes" id="UP000323824">
    <property type="component" value="Chromosome"/>
</dbReference>
<feature type="binding site" evidence="6">
    <location>
        <begin position="95"/>
        <end position="100"/>
    </location>
    <ligand>
        <name>NAD(+)</name>
        <dbReference type="ChEBI" id="CHEBI:57540"/>
    </ligand>
</feature>
<dbReference type="NCBIfam" id="NF003995">
    <property type="entry name" value="PRK05472.2-4"/>
    <property type="match status" value="1"/>
</dbReference>
<keyword evidence="4 6" id="KW-0238">DNA-binding</keyword>
<comment type="similarity">
    <text evidence="6">Belongs to the transcriptional regulatory Rex family.</text>
</comment>
<keyword evidence="6" id="KW-0520">NAD</keyword>
<dbReference type="PANTHER" id="PTHR35786">
    <property type="entry name" value="REDOX-SENSING TRANSCRIPTIONAL REPRESSOR REX"/>
    <property type="match status" value="1"/>
</dbReference>
<organism evidence="8 9">
    <name type="scientific">Thiospirochaeta perfilievii</name>
    <dbReference type="NCBI Taxonomy" id="252967"/>
    <lineage>
        <taxon>Bacteria</taxon>
        <taxon>Pseudomonadati</taxon>
        <taxon>Spirochaetota</taxon>
        <taxon>Spirochaetia</taxon>
        <taxon>Spirochaetales</taxon>
        <taxon>Spirochaetaceae</taxon>
        <taxon>Thiospirochaeta</taxon>
    </lineage>
</organism>
<dbReference type="OrthoDB" id="9784760at2"/>
<evidence type="ECO:0000259" key="7">
    <source>
        <dbReference type="SMART" id="SM00881"/>
    </source>
</evidence>
<keyword evidence="5 6" id="KW-0804">Transcription</keyword>
<dbReference type="InterPro" id="IPR036390">
    <property type="entry name" value="WH_DNA-bd_sf"/>
</dbReference>
<reference evidence="8 9" key="1">
    <citation type="submission" date="2019-02" db="EMBL/GenBank/DDBJ databases">
        <authorList>
            <person name="Fomenkov A."/>
            <person name="Dubinina G."/>
            <person name="Grabovich M."/>
            <person name="Vincze T."/>
            <person name="Roberts R.J."/>
        </authorList>
    </citation>
    <scope>NUCLEOTIDE SEQUENCE [LARGE SCALE GENOMIC DNA]</scope>
    <source>
        <strain evidence="8 9">P</strain>
    </source>
</reference>
<evidence type="ECO:0000313" key="9">
    <source>
        <dbReference type="Proteomes" id="UP000323824"/>
    </source>
</evidence>
<dbReference type="RefSeq" id="WP_149569013.1">
    <property type="nucleotide sequence ID" value="NZ_CP035807.1"/>
</dbReference>
<feature type="DNA-binding region" description="H-T-H motif" evidence="6">
    <location>
        <begin position="21"/>
        <end position="60"/>
    </location>
</feature>
<dbReference type="GO" id="GO:0005737">
    <property type="term" value="C:cytoplasm"/>
    <property type="evidence" value="ECO:0007669"/>
    <property type="project" value="UniProtKB-SubCell"/>
</dbReference>
<dbReference type="GO" id="GO:0003677">
    <property type="term" value="F:DNA binding"/>
    <property type="evidence" value="ECO:0007669"/>
    <property type="project" value="UniProtKB-UniRule"/>
</dbReference>
<dbReference type="GO" id="GO:0051775">
    <property type="term" value="P:response to redox state"/>
    <property type="evidence" value="ECO:0007669"/>
    <property type="project" value="InterPro"/>
</dbReference>
<dbReference type="SUPFAM" id="SSF51735">
    <property type="entry name" value="NAD(P)-binding Rossmann-fold domains"/>
    <property type="match status" value="1"/>
</dbReference>
<feature type="domain" description="CoA-binding" evidence="7">
    <location>
        <begin position="84"/>
        <end position="185"/>
    </location>
</feature>
<evidence type="ECO:0000256" key="5">
    <source>
        <dbReference type="ARBA" id="ARBA00023163"/>
    </source>
</evidence>
<dbReference type="NCBIfam" id="NF003996">
    <property type="entry name" value="PRK05472.2-5"/>
    <property type="match status" value="1"/>
</dbReference>
<comment type="subunit">
    <text evidence="6">Homodimer.</text>
</comment>
<dbReference type="KEGG" id="sper:EW093_14075"/>
<accession>A0A5C1QF85</accession>
<name>A0A5C1QF85_9SPIO</name>
<keyword evidence="1 6" id="KW-0963">Cytoplasm</keyword>
<dbReference type="InterPro" id="IPR036291">
    <property type="entry name" value="NAD(P)-bd_dom_sf"/>
</dbReference>
<dbReference type="InterPro" id="IPR036388">
    <property type="entry name" value="WH-like_DNA-bd_sf"/>
</dbReference>
<dbReference type="HAMAP" id="MF_01131">
    <property type="entry name" value="Rex"/>
    <property type="match status" value="1"/>
</dbReference>
<dbReference type="Pfam" id="PF06971">
    <property type="entry name" value="Put_DNA-bind_N"/>
    <property type="match status" value="1"/>
</dbReference>
<dbReference type="InterPro" id="IPR003781">
    <property type="entry name" value="CoA-bd"/>
</dbReference>
<keyword evidence="3 6" id="KW-0805">Transcription regulation</keyword>
<dbReference type="GO" id="GO:0003700">
    <property type="term" value="F:DNA-binding transcription factor activity"/>
    <property type="evidence" value="ECO:0007669"/>
    <property type="project" value="UniProtKB-UniRule"/>
</dbReference>
<dbReference type="NCBIfam" id="NF003994">
    <property type="entry name" value="PRK05472.2-3"/>
    <property type="match status" value="1"/>
</dbReference>
<dbReference type="PANTHER" id="PTHR35786:SF1">
    <property type="entry name" value="REDOX-SENSING TRANSCRIPTIONAL REPRESSOR REX 1"/>
    <property type="match status" value="1"/>
</dbReference>
<dbReference type="SMART" id="SM00881">
    <property type="entry name" value="CoA_binding"/>
    <property type="match status" value="1"/>
</dbReference>
<dbReference type="GO" id="GO:0045892">
    <property type="term" value="P:negative regulation of DNA-templated transcription"/>
    <property type="evidence" value="ECO:0007669"/>
    <property type="project" value="InterPro"/>
</dbReference>
<dbReference type="EMBL" id="CP035807">
    <property type="protein sequence ID" value="QEN05780.1"/>
    <property type="molecule type" value="Genomic_DNA"/>
</dbReference>
<keyword evidence="9" id="KW-1185">Reference proteome</keyword>
<dbReference type="Gene3D" id="3.40.50.720">
    <property type="entry name" value="NAD(P)-binding Rossmann-like Domain"/>
    <property type="match status" value="1"/>
</dbReference>
<comment type="subcellular location">
    <subcellularLocation>
        <location evidence="6">Cytoplasm</location>
    </subcellularLocation>
</comment>